<dbReference type="OrthoDB" id="10261027at2759"/>
<gene>
    <name evidence="1" type="ORF">C2G38_2153244</name>
</gene>
<dbReference type="AlphaFoldDB" id="A0A397W7Y6"/>
<evidence type="ECO:0008006" key="3">
    <source>
        <dbReference type="Google" id="ProtNLM"/>
    </source>
</evidence>
<keyword evidence="2" id="KW-1185">Reference proteome</keyword>
<organism evidence="1 2">
    <name type="scientific">Gigaspora rosea</name>
    <dbReference type="NCBI Taxonomy" id="44941"/>
    <lineage>
        <taxon>Eukaryota</taxon>
        <taxon>Fungi</taxon>
        <taxon>Fungi incertae sedis</taxon>
        <taxon>Mucoromycota</taxon>
        <taxon>Glomeromycotina</taxon>
        <taxon>Glomeromycetes</taxon>
        <taxon>Diversisporales</taxon>
        <taxon>Gigasporaceae</taxon>
        <taxon>Gigaspora</taxon>
    </lineage>
</organism>
<evidence type="ECO:0000313" key="2">
    <source>
        <dbReference type="Proteomes" id="UP000266673"/>
    </source>
</evidence>
<evidence type="ECO:0000313" key="1">
    <source>
        <dbReference type="EMBL" id="RIB30211.1"/>
    </source>
</evidence>
<accession>A0A397W7Y6</accession>
<proteinExistence type="predicted"/>
<dbReference type="EMBL" id="QKWP01000018">
    <property type="protein sequence ID" value="RIB30211.1"/>
    <property type="molecule type" value="Genomic_DNA"/>
</dbReference>
<sequence>MDRYCSSIRIDDFGISKTANETTDAKEMYSVIPYMASKIFEGKTYKSFRYIQLWDDYVGKILADILNGLRPKIIDNLPQIYIDLMKSKVSEKEIHFLETRSLPTKN</sequence>
<comment type="caution">
    <text evidence="1">The sequence shown here is derived from an EMBL/GenBank/DDBJ whole genome shotgun (WGS) entry which is preliminary data.</text>
</comment>
<reference evidence="1 2" key="1">
    <citation type="submission" date="2018-06" db="EMBL/GenBank/DDBJ databases">
        <title>Comparative genomics reveals the genomic features of Rhizophagus irregularis, R. cerebriforme, R. diaphanum and Gigaspora rosea, and their symbiotic lifestyle signature.</title>
        <authorList>
            <person name="Morin E."/>
            <person name="San Clemente H."/>
            <person name="Chen E.C.H."/>
            <person name="De La Providencia I."/>
            <person name="Hainaut M."/>
            <person name="Kuo A."/>
            <person name="Kohler A."/>
            <person name="Murat C."/>
            <person name="Tang N."/>
            <person name="Roy S."/>
            <person name="Loubradou J."/>
            <person name="Henrissat B."/>
            <person name="Grigoriev I.V."/>
            <person name="Corradi N."/>
            <person name="Roux C."/>
            <person name="Martin F.M."/>
        </authorList>
    </citation>
    <scope>NUCLEOTIDE SEQUENCE [LARGE SCALE GENOMIC DNA]</scope>
    <source>
        <strain evidence="1 2">DAOM 194757</strain>
    </source>
</reference>
<dbReference type="Proteomes" id="UP000266673">
    <property type="component" value="Unassembled WGS sequence"/>
</dbReference>
<dbReference type="STRING" id="44941.A0A397W7Y6"/>
<name>A0A397W7Y6_9GLOM</name>
<protein>
    <recommendedName>
        <fullName evidence="3">Protein kinase domain-containing protein</fullName>
    </recommendedName>
</protein>